<dbReference type="AlphaFoldDB" id="A0A8H4UHB1"/>
<dbReference type="InterPro" id="IPR052415">
    <property type="entry name" value="Diphthine_MTase"/>
</dbReference>
<organism evidence="5 6">
    <name type="scientific">Fusarium zealandicum</name>
    <dbReference type="NCBI Taxonomy" id="1053134"/>
    <lineage>
        <taxon>Eukaryota</taxon>
        <taxon>Fungi</taxon>
        <taxon>Dikarya</taxon>
        <taxon>Ascomycota</taxon>
        <taxon>Pezizomycotina</taxon>
        <taxon>Sordariomycetes</taxon>
        <taxon>Hypocreomycetidae</taxon>
        <taxon>Hypocreales</taxon>
        <taxon>Nectriaceae</taxon>
        <taxon>Fusarium</taxon>
        <taxon>Fusarium staphyleae species complex</taxon>
    </lineage>
</organism>
<name>A0A8H4UHB1_9HYPO</name>
<feature type="region of interest" description="Disordered" evidence="4">
    <location>
        <begin position="43"/>
        <end position="65"/>
    </location>
</feature>
<dbReference type="EMBL" id="JABEYC010000512">
    <property type="protein sequence ID" value="KAF4976625.1"/>
    <property type="molecule type" value="Genomic_DNA"/>
</dbReference>
<sequence length="407" mass="45260">MDAANLVSSKVSLTLDLPPSCIQFCPAHPEFFVVGTYNLQKDDEEQRQDEGEDEDGSAAASKTPQSRNGSLLVFKVDGTELQLVQTVSQPSAILDLRFHPFKDSNNLLAVVSSTGTLAIFKLDPTRNPSSPLEHIKTSRCNDVGEDVLFLQCNWHTEIPNLIGVTTSTSSAMLLRLDDAFRITEQSVDLNISNSLEAWCIAFSPGTCDSNQDKAQVTAYCGGDDSMLRYTSCIWDLNVPESPCEEPYSPITIKGTHAAGVTAILPLPLFVKDKGRVVVTGSYDDHIRVLIIHDLHDTFGMKRVELALEENLGGGVWRLDLVNIRKEPEATRIQILASCMHAGARIVELEVNEEKEWTCNVLARFEEHKSMNYGSDFVREEGVGERLRCVSTSFYDKLLCLWEYKPRV</sequence>
<dbReference type="PANTHER" id="PTHR46042">
    <property type="entry name" value="DIPHTHINE METHYLTRANSFERASE"/>
    <property type="match status" value="1"/>
</dbReference>
<evidence type="ECO:0000256" key="4">
    <source>
        <dbReference type="SAM" id="MobiDB-lite"/>
    </source>
</evidence>
<dbReference type="InterPro" id="IPR015943">
    <property type="entry name" value="WD40/YVTN_repeat-like_dom_sf"/>
</dbReference>
<evidence type="ECO:0000256" key="1">
    <source>
        <dbReference type="ARBA" id="ARBA00022574"/>
    </source>
</evidence>
<accession>A0A8H4UHB1</accession>
<comment type="pathway">
    <text evidence="3">Protein modification.</text>
</comment>
<dbReference type="OrthoDB" id="1930760at2759"/>
<feature type="compositionally biased region" description="Acidic residues" evidence="4">
    <location>
        <begin position="43"/>
        <end position="56"/>
    </location>
</feature>
<dbReference type="Gene3D" id="2.130.10.10">
    <property type="entry name" value="YVTN repeat-like/Quinoprotein amine dehydrogenase"/>
    <property type="match status" value="1"/>
</dbReference>
<evidence type="ECO:0000313" key="5">
    <source>
        <dbReference type="EMBL" id="KAF4976625.1"/>
    </source>
</evidence>
<protein>
    <submittedName>
        <fullName evidence="5">Uncharacterized protein</fullName>
    </submittedName>
</protein>
<dbReference type="GO" id="GO:0061685">
    <property type="term" value="F:diphthine methylesterase activity"/>
    <property type="evidence" value="ECO:0007669"/>
    <property type="project" value="TreeGrafter"/>
</dbReference>
<dbReference type="Proteomes" id="UP000635477">
    <property type="component" value="Unassembled WGS sequence"/>
</dbReference>
<dbReference type="GO" id="GO:0005737">
    <property type="term" value="C:cytoplasm"/>
    <property type="evidence" value="ECO:0007669"/>
    <property type="project" value="TreeGrafter"/>
</dbReference>
<proteinExistence type="predicted"/>
<evidence type="ECO:0000313" key="6">
    <source>
        <dbReference type="Proteomes" id="UP000635477"/>
    </source>
</evidence>
<reference evidence="5" key="2">
    <citation type="submission" date="2020-05" db="EMBL/GenBank/DDBJ databases">
        <authorList>
            <person name="Kim H.-S."/>
            <person name="Proctor R.H."/>
            <person name="Brown D.W."/>
        </authorList>
    </citation>
    <scope>NUCLEOTIDE SEQUENCE</scope>
    <source>
        <strain evidence="5">NRRL 22465</strain>
    </source>
</reference>
<dbReference type="InterPro" id="IPR036322">
    <property type="entry name" value="WD40_repeat_dom_sf"/>
</dbReference>
<keyword evidence="1" id="KW-0853">WD repeat</keyword>
<dbReference type="PANTHER" id="PTHR46042:SF1">
    <property type="entry name" value="DIPHTHINE METHYLTRANSFERASE"/>
    <property type="match status" value="1"/>
</dbReference>
<comment type="caution">
    <text evidence="5">The sequence shown here is derived from an EMBL/GenBank/DDBJ whole genome shotgun (WGS) entry which is preliminary data.</text>
</comment>
<gene>
    <name evidence="5" type="ORF">FZEAL_6739</name>
</gene>
<dbReference type="GO" id="GO:0017183">
    <property type="term" value="P:protein histidyl modification to diphthamide"/>
    <property type="evidence" value="ECO:0007669"/>
    <property type="project" value="TreeGrafter"/>
</dbReference>
<evidence type="ECO:0000256" key="2">
    <source>
        <dbReference type="ARBA" id="ARBA00022737"/>
    </source>
</evidence>
<keyword evidence="2" id="KW-0677">Repeat</keyword>
<dbReference type="SUPFAM" id="SSF50978">
    <property type="entry name" value="WD40 repeat-like"/>
    <property type="match status" value="1"/>
</dbReference>
<evidence type="ECO:0000256" key="3">
    <source>
        <dbReference type="ARBA" id="ARBA00043952"/>
    </source>
</evidence>
<keyword evidence="6" id="KW-1185">Reference proteome</keyword>
<reference evidence="5" key="1">
    <citation type="journal article" date="2020" name="BMC Genomics">
        <title>Correction to: Identification and distribution of gene clusters required for synthesis of sphingolipid metabolism inhibitors in diverse species of the filamentous fungus Fusarium.</title>
        <authorList>
            <person name="Kim H.S."/>
            <person name="Lohmar J.M."/>
            <person name="Busman M."/>
            <person name="Brown D.W."/>
            <person name="Naumann T.A."/>
            <person name="Divon H.H."/>
            <person name="Lysoe E."/>
            <person name="Uhlig S."/>
            <person name="Proctor R.H."/>
        </authorList>
    </citation>
    <scope>NUCLEOTIDE SEQUENCE</scope>
    <source>
        <strain evidence="5">NRRL 22465</strain>
    </source>
</reference>